<dbReference type="OrthoDB" id="8397223at2"/>
<dbReference type="EMBL" id="BJZP01000024">
    <property type="protein sequence ID" value="GEO86796.1"/>
    <property type="molecule type" value="Genomic_DNA"/>
</dbReference>
<name>A0A512HMW7_9HYPH</name>
<dbReference type="Pfam" id="PF02974">
    <property type="entry name" value="Inh"/>
    <property type="match status" value="1"/>
</dbReference>
<feature type="domain" description="Alkaline proteinase inhibitor/ Outer membrane lipoprotein Omp19" evidence="4">
    <location>
        <begin position="79"/>
        <end position="163"/>
    </location>
</feature>
<feature type="transmembrane region" description="Helical" evidence="3">
    <location>
        <begin position="49"/>
        <end position="69"/>
    </location>
</feature>
<gene>
    <name evidence="5" type="ORF">RNA01_37280</name>
</gene>
<feature type="region of interest" description="Disordered" evidence="2">
    <location>
        <begin position="164"/>
        <end position="186"/>
    </location>
</feature>
<dbReference type="Proteomes" id="UP000321717">
    <property type="component" value="Unassembled WGS sequence"/>
</dbReference>
<evidence type="ECO:0000256" key="2">
    <source>
        <dbReference type="SAM" id="MobiDB-lite"/>
    </source>
</evidence>
<comment type="caution">
    <text evidence="5">The sequence shown here is derived from an EMBL/GenBank/DDBJ whole genome shotgun (WGS) entry which is preliminary data.</text>
</comment>
<sequence length="186" mass="20061">MAVKRHASRCKDRNEKTAARIVFSQETGDENEEAGRHGTSRQRTFEMTFNRLILALLTALSLSSLVPPAHAQSGASPRFLGTWTVVAGNSGGKCQITLMSRQRAGHLAARAVSCRGPLARVSGWAHWRNGFTLLDREGRQIASLSPARGIMTGRLPDGSLVIMRPGAGRRTDATQAPAAGRNAHRP</sequence>
<evidence type="ECO:0000256" key="3">
    <source>
        <dbReference type="SAM" id="Phobius"/>
    </source>
</evidence>
<organism evidence="5 6">
    <name type="scientific">Ciceribacter naphthalenivorans</name>
    <dbReference type="NCBI Taxonomy" id="1118451"/>
    <lineage>
        <taxon>Bacteria</taxon>
        <taxon>Pseudomonadati</taxon>
        <taxon>Pseudomonadota</taxon>
        <taxon>Alphaproteobacteria</taxon>
        <taxon>Hyphomicrobiales</taxon>
        <taxon>Rhizobiaceae</taxon>
        <taxon>Ciceribacter</taxon>
    </lineage>
</organism>
<dbReference type="InterPro" id="IPR016085">
    <property type="entry name" value="Protease_inh_B-barrel_dom"/>
</dbReference>
<dbReference type="SUPFAM" id="SSF50882">
    <property type="entry name" value="beta-Barrel protease inhibitors"/>
    <property type="match status" value="1"/>
</dbReference>
<evidence type="ECO:0000259" key="4">
    <source>
        <dbReference type="Pfam" id="PF02974"/>
    </source>
</evidence>
<keyword evidence="3" id="KW-0472">Membrane</keyword>
<keyword evidence="1" id="KW-0732">Signal</keyword>
<dbReference type="GO" id="GO:0004866">
    <property type="term" value="F:endopeptidase inhibitor activity"/>
    <property type="evidence" value="ECO:0007669"/>
    <property type="project" value="InterPro"/>
</dbReference>
<dbReference type="InterPro" id="IPR021140">
    <property type="entry name" value="Inh/Omp19"/>
</dbReference>
<reference evidence="5 6" key="1">
    <citation type="submission" date="2019-07" db="EMBL/GenBank/DDBJ databases">
        <title>Whole genome shotgun sequence of Rhizobium naphthalenivorans NBRC 107585.</title>
        <authorList>
            <person name="Hosoyama A."/>
            <person name="Uohara A."/>
            <person name="Ohji S."/>
            <person name="Ichikawa N."/>
        </authorList>
    </citation>
    <scope>NUCLEOTIDE SEQUENCE [LARGE SCALE GENOMIC DNA]</scope>
    <source>
        <strain evidence="5 6">NBRC 107585</strain>
    </source>
</reference>
<protein>
    <recommendedName>
        <fullName evidence="4">Alkaline proteinase inhibitor/ Outer membrane lipoprotein Omp19 domain-containing protein</fullName>
    </recommendedName>
</protein>
<keyword evidence="3" id="KW-1133">Transmembrane helix</keyword>
<evidence type="ECO:0000313" key="5">
    <source>
        <dbReference type="EMBL" id="GEO86796.1"/>
    </source>
</evidence>
<keyword evidence="6" id="KW-1185">Reference proteome</keyword>
<evidence type="ECO:0000256" key="1">
    <source>
        <dbReference type="ARBA" id="ARBA00022729"/>
    </source>
</evidence>
<evidence type="ECO:0000313" key="6">
    <source>
        <dbReference type="Proteomes" id="UP000321717"/>
    </source>
</evidence>
<proteinExistence type="predicted"/>
<dbReference type="Gene3D" id="2.40.128.10">
    <property type="match status" value="1"/>
</dbReference>
<dbReference type="AlphaFoldDB" id="A0A512HMW7"/>
<keyword evidence="3" id="KW-0812">Transmembrane</keyword>
<accession>A0A512HMW7</accession>